<dbReference type="RefSeq" id="WP_101259707.1">
    <property type="nucleotide sequence ID" value="NZ_MVDD01000001.1"/>
</dbReference>
<keyword evidence="1" id="KW-0812">Transmembrane</keyword>
<evidence type="ECO:0000313" key="2">
    <source>
        <dbReference type="EMBL" id="PKQ65779.1"/>
    </source>
</evidence>
<name>A0A2N3I648_9BACT</name>
<evidence type="ECO:0000313" key="3">
    <source>
        <dbReference type="Proteomes" id="UP000233535"/>
    </source>
</evidence>
<dbReference type="AlphaFoldDB" id="A0A2N3I648"/>
<keyword evidence="1" id="KW-0472">Membrane</keyword>
<evidence type="ECO:0008006" key="4">
    <source>
        <dbReference type="Google" id="ProtNLM"/>
    </source>
</evidence>
<keyword evidence="3" id="KW-1185">Reference proteome</keyword>
<reference evidence="2 3" key="1">
    <citation type="journal article" date="2017" name="Front. Microbiol.">
        <title>Labilibaculum manganireducens gen. nov., sp. nov. and Labilibaculum filiforme sp. nov., Novel Bacteroidetes Isolated from Subsurface Sediments of the Baltic Sea.</title>
        <authorList>
            <person name="Vandieken V."/>
            <person name="Marshall I.P."/>
            <person name="Niemann H."/>
            <person name="Engelen B."/>
            <person name="Cypionka H."/>
        </authorList>
    </citation>
    <scope>NUCLEOTIDE SEQUENCE [LARGE SCALE GENOMIC DNA]</scope>
    <source>
        <strain evidence="2 3">59.16B</strain>
    </source>
</reference>
<proteinExistence type="predicted"/>
<sequence length="148" mass="17244">MKKMSWGTKLAIGASIYVIGILIFVGFSTTQKINLVSKDYYPKEVEYQQQINKLKNAKELKENIQIIQENGKLQIQFPANMHNQVKGEIIFYRPADYESDIKTDIEIDENGLQELDTKQLLKGMYTIKIDWEHNGIGYYKEESVYLNK</sequence>
<dbReference type="EMBL" id="MVDD01000001">
    <property type="protein sequence ID" value="PKQ65779.1"/>
    <property type="molecule type" value="Genomic_DNA"/>
</dbReference>
<dbReference type="Pfam" id="PF05751">
    <property type="entry name" value="FixH"/>
    <property type="match status" value="1"/>
</dbReference>
<gene>
    <name evidence="2" type="ORF">BZG02_01865</name>
</gene>
<feature type="transmembrane region" description="Helical" evidence="1">
    <location>
        <begin position="6"/>
        <end position="27"/>
    </location>
</feature>
<keyword evidence="1" id="KW-1133">Transmembrane helix</keyword>
<organism evidence="2 3">
    <name type="scientific">Labilibaculum filiforme</name>
    <dbReference type="NCBI Taxonomy" id="1940526"/>
    <lineage>
        <taxon>Bacteria</taxon>
        <taxon>Pseudomonadati</taxon>
        <taxon>Bacteroidota</taxon>
        <taxon>Bacteroidia</taxon>
        <taxon>Marinilabiliales</taxon>
        <taxon>Marinifilaceae</taxon>
        <taxon>Labilibaculum</taxon>
    </lineage>
</organism>
<dbReference type="OrthoDB" id="1493774at2"/>
<protein>
    <recommendedName>
        <fullName evidence="4">Nitrogen fixation protein FixH</fullName>
    </recommendedName>
</protein>
<dbReference type="InterPro" id="IPR008620">
    <property type="entry name" value="FixH"/>
</dbReference>
<accession>A0A2N3I648</accession>
<dbReference type="Proteomes" id="UP000233535">
    <property type="component" value="Unassembled WGS sequence"/>
</dbReference>
<comment type="caution">
    <text evidence="2">The sequence shown here is derived from an EMBL/GenBank/DDBJ whole genome shotgun (WGS) entry which is preliminary data.</text>
</comment>
<evidence type="ECO:0000256" key="1">
    <source>
        <dbReference type="SAM" id="Phobius"/>
    </source>
</evidence>